<dbReference type="AlphaFoldDB" id="A0A1M3KYL9"/>
<evidence type="ECO:0000313" key="1">
    <source>
        <dbReference type="EMBL" id="OJX57607.1"/>
    </source>
</evidence>
<protein>
    <submittedName>
        <fullName evidence="1">Uncharacterized protein</fullName>
    </submittedName>
</protein>
<comment type="caution">
    <text evidence="1">The sequence shown here is derived from an EMBL/GenBank/DDBJ whole genome shotgun (WGS) entry which is preliminary data.</text>
</comment>
<sequence length="174" mass="18318">MCFGPDVVQRISICTEGQTRAIDLTFCIDSYCPAQPYPSPCGGQPVNARVIIKKICPVGWTATNINTLLISTIAGLGACCSGNTYLPACTLNTDYVLLVSSNKCWTMDPVTNCWAECTTLGPCCSFFVRYQPGVPTAGECLTTILGGCTDPGTCSSPGCETQICTLPGGPICCF</sequence>
<evidence type="ECO:0000313" key="2">
    <source>
        <dbReference type="Proteomes" id="UP000184233"/>
    </source>
</evidence>
<gene>
    <name evidence="1" type="ORF">BGO89_06430</name>
</gene>
<dbReference type="EMBL" id="MKVH01000021">
    <property type="protein sequence ID" value="OJX57607.1"/>
    <property type="molecule type" value="Genomic_DNA"/>
</dbReference>
<dbReference type="Proteomes" id="UP000184233">
    <property type="component" value="Unassembled WGS sequence"/>
</dbReference>
<proteinExistence type="predicted"/>
<accession>A0A1M3KYL9</accession>
<reference evidence="1 2" key="1">
    <citation type="submission" date="2016-09" db="EMBL/GenBank/DDBJ databases">
        <title>Genome-resolved meta-omics ties microbial dynamics to process performance in biotechnology for thiocyanate degradation.</title>
        <authorList>
            <person name="Kantor R.S."/>
            <person name="Huddy R.J."/>
            <person name="Iyer R."/>
            <person name="Thomas B.C."/>
            <person name="Brown C.T."/>
            <person name="Anantharaman K."/>
            <person name="Tringe S."/>
            <person name="Hettich R.L."/>
            <person name="Harrison S.T."/>
            <person name="Banfield J.F."/>
        </authorList>
    </citation>
    <scope>NUCLEOTIDE SEQUENCE [LARGE SCALE GENOMIC DNA]</scope>
    <source>
        <strain evidence="1">59-99</strain>
    </source>
</reference>
<organism evidence="1 2">
    <name type="scientific">Candidatus Kapaibacterium thiocyanatum</name>
    <dbReference type="NCBI Taxonomy" id="1895771"/>
    <lineage>
        <taxon>Bacteria</taxon>
        <taxon>Pseudomonadati</taxon>
        <taxon>Candidatus Kapaibacteriota</taxon>
        <taxon>Candidatus Kapaibacteriia</taxon>
        <taxon>Candidatus Kapaibacteriales</taxon>
        <taxon>Candidatus Kapaibacteriaceae</taxon>
        <taxon>Candidatus Kapaibacterium</taxon>
    </lineage>
</organism>
<name>A0A1M3KYL9_9BACT</name>